<organism evidence="2">
    <name type="scientific">Siphoviridae sp. ct0uL16</name>
    <dbReference type="NCBI Taxonomy" id="2825299"/>
    <lineage>
        <taxon>Viruses</taxon>
        <taxon>Duplodnaviria</taxon>
        <taxon>Heunggongvirae</taxon>
        <taxon>Uroviricota</taxon>
        <taxon>Caudoviricetes</taxon>
    </lineage>
</organism>
<protein>
    <submittedName>
        <fullName evidence="2">Uncharacterized protein</fullName>
    </submittedName>
</protein>
<sequence>MTKRKLKNMVQVLLESNIELMGNIESYKRMVKEANVRSSQLLEELKYAKRNEPIFTSDRYELKSLREKVQKAEEEVAYYKALSETYQESNEELQTEINRLVAEKTRKSDKQKPKANNS</sequence>
<name>A0A8S5Q4K2_9CAUD</name>
<accession>A0A8S5Q4K2</accession>
<dbReference type="EMBL" id="BK015578">
    <property type="protein sequence ID" value="DAE14271.1"/>
    <property type="molecule type" value="Genomic_DNA"/>
</dbReference>
<keyword evidence="1" id="KW-0175">Coiled coil</keyword>
<evidence type="ECO:0000256" key="1">
    <source>
        <dbReference type="SAM" id="Coils"/>
    </source>
</evidence>
<reference evidence="2" key="1">
    <citation type="journal article" date="2021" name="Proc. Natl. Acad. Sci. U.S.A.">
        <title>A Catalog of Tens of Thousands of Viruses from Human Metagenomes Reveals Hidden Associations with Chronic Diseases.</title>
        <authorList>
            <person name="Tisza M.J."/>
            <person name="Buck C.B."/>
        </authorList>
    </citation>
    <scope>NUCLEOTIDE SEQUENCE</scope>
    <source>
        <strain evidence="2">Ct0uL16</strain>
    </source>
</reference>
<evidence type="ECO:0000313" key="2">
    <source>
        <dbReference type="EMBL" id="DAE14271.1"/>
    </source>
</evidence>
<proteinExistence type="predicted"/>
<feature type="coiled-coil region" evidence="1">
    <location>
        <begin position="24"/>
        <end position="110"/>
    </location>
</feature>